<gene>
    <name evidence="1" type="ORF">brsh051_18410</name>
</gene>
<dbReference type="SUPFAM" id="SSF46785">
    <property type="entry name" value="Winged helix' DNA-binding domain"/>
    <property type="match status" value="1"/>
</dbReference>
<dbReference type="Pfam" id="PF12840">
    <property type="entry name" value="HTH_20"/>
    <property type="match status" value="1"/>
</dbReference>
<keyword evidence="2" id="KW-1185">Reference proteome</keyword>
<reference evidence="1" key="1">
    <citation type="journal article" date="2024" name="Int. J. Syst. Evol. Microbiol.">
        <title>Brooklawnia propionicigenes sp. nov., a facultatively anaerobic, propionate-producing bacterium isolated from a methanogenic reactor treating waste from cattle farms.</title>
        <authorList>
            <person name="Akita Y."/>
            <person name="Ueki A."/>
            <person name="Tonouchi A."/>
            <person name="Sugawara Y."/>
            <person name="Honma S."/>
            <person name="Kaku N."/>
            <person name="Ueki K."/>
        </authorList>
    </citation>
    <scope>NUCLEOTIDE SEQUENCE</scope>
    <source>
        <strain evidence="1">SH051</strain>
    </source>
</reference>
<dbReference type="RefSeq" id="WP_286264296.1">
    <property type="nucleotide sequence ID" value="NZ_AP028056.1"/>
</dbReference>
<dbReference type="Gene3D" id="1.10.10.10">
    <property type="entry name" value="Winged helix-like DNA-binding domain superfamily/Winged helix DNA-binding domain"/>
    <property type="match status" value="1"/>
</dbReference>
<dbReference type="InterPro" id="IPR036388">
    <property type="entry name" value="WH-like_DNA-bd_sf"/>
</dbReference>
<protein>
    <submittedName>
        <fullName evidence="1">Helix-turn-helix domain-containing protein</fullName>
    </submittedName>
</protein>
<dbReference type="EMBL" id="AP028056">
    <property type="protein sequence ID" value="BEH02560.1"/>
    <property type="molecule type" value="Genomic_DNA"/>
</dbReference>
<sequence>MVGKQELGPSLPAPSGRHISPVRMKVLALLNERGREGIVVAQAAERLGGHPNRARAHLDGLVADGLASSGADQPIGRGRPALRYWISASGRTLLEDEADADNQSLTRAFTEYLATQGDQATVRAVGQLWARSVPIANDAKAGENTAARLTALMSTANFNPAVDLDGRTIRLRTCPFVDQAHANQKGICGVHQWLVDGALEAWEFTGQAQLHPFSDPGACSLEVTEQAPNGTGHSAAD</sequence>
<dbReference type="AlphaFoldDB" id="A0AAN0K744"/>
<evidence type="ECO:0000313" key="2">
    <source>
        <dbReference type="Proteomes" id="UP001431656"/>
    </source>
</evidence>
<dbReference type="KEGG" id="broo:brsh051_18410"/>
<proteinExistence type="predicted"/>
<dbReference type="InterPro" id="IPR036390">
    <property type="entry name" value="WH_DNA-bd_sf"/>
</dbReference>
<dbReference type="Proteomes" id="UP001431656">
    <property type="component" value="Chromosome"/>
</dbReference>
<evidence type="ECO:0000313" key="1">
    <source>
        <dbReference type="EMBL" id="BEH02560.1"/>
    </source>
</evidence>
<accession>A0AAN0K744</accession>
<name>A0AAN0K744_9ACTN</name>
<organism evidence="1 2">
    <name type="scientific">Brooklawnia propionicigenes</name>
    <dbReference type="NCBI Taxonomy" id="3041175"/>
    <lineage>
        <taxon>Bacteria</taxon>
        <taxon>Bacillati</taxon>
        <taxon>Actinomycetota</taxon>
        <taxon>Actinomycetes</taxon>
        <taxon>Propionibacteriales</taxon>
        <taxon>Propionibacteriaceae</taxon>
        <taxon>Brooklawnia</taxon>
    </lineage>
</organism>